<feature type="compositionally biased region" description="Polar residues" evidence="1">
    <location>
        <begin position="36"/>
        <end position="45"/>
    </location>
</feature>
<evidence type="ECO:0000313" key="3">
    <source>
        <dbReference type="Proteomes" id="UP000765509"/>
    </source>
</evidence>
<dbReference type="Proteomes" id="UP000765509">
    <property type="component" value="Unassembled WGS sequence"/>
</dbReference>
<feature type="compositionally biased region" description="Polar residues" evidence="1">
    <location>
        <begin position="1"/>
        <end position="13"/>
    </location>
</feature>
<name>A0A9Q3FUE3_9BASI</name>
<protein>
    <submittedName>
        <fullName evidence="2">Uncharacterized protein</fullName>
    </submittedName>
</protein>
<sequence length="211" mass="23154">MTTRRGSQYSIQSDGGGLGSRVHPSKGKRKRKIPSGTESTQQSSICKRKVPDMPMISETGFALSMSNLNGDISHSEGSNRHLNEPVQAVLHSVQGKILGNVATNPPSSDELLAYPEKISQRGGNSEILQCMESTIIQASNEGDKGIPCQKKEARKEAPVASTRNHQANQLPEAGKKKKKKNWRKPYSPSYRIPEIQKRCHGQCLQHGQSLD</sequence>
<organism evidence="2 3">
    <name type="scientific">Austropuccinia psidii MF-1</name>
    <dbReference type="NCBI Taxonomy" id="1389203"/>
    <lineage>
        <taxon>Eukaryota</taxon>
        <taxon>Fungi</taxon>
        <taxon>Dikarya</taxon>
        <taxon>Basidiomycota</taxon>
        <taxon>Pucciniomycotina</taxon>
        <taxon>Pucciniomycetes</taxon>
        <taxon>Pucciniales</taxon>
        <taxon>Sphaerophragmiaceae</taxon>
        <taxon>Austropuccinia</taxon>
    </lineage>
</organism>
<evidence type="ECO:0000313" key="2">
    <source>
        <dbReference type="EMBL" id="MBW0544070.1"/>
    </source>
</evidence>
<accession>A0A9Q3FUE3</accession>
<feature type="compositionally biased region" description="Basic residues" evidence="1">
    <location>
        <begin position="23"/>
        <end position="33"/>
    </location>
</feature>
<comment type="caution">
    <text evidence="2">The sequence shown here is derived from an EMBL/GenBank/DDBJ whole genome shotgun (WGS) entry which is preliminary data.</text>
</comment>
<reference evidence="2" key="1">
    <citation type="submission" date="2021-03" db="EMBL/GenBank/DDBJ databases">
        <title>Draft genome sequence of rust myrtle Austropuccinia psidii MF-1, a brazilian biotype.</title>
        <authorList>
            <person name="Quecine M.C."/>
            <person name="Pachon D.M.R."/>
            <person name="Bonatelli M.L."/>
            <person name="Correr F.H."/>
            <person name="Franceschini L.M."/>
            <person name="Leite T.F."/>
            <person name="Margarido G.R.A."/>
            <person name="Almeida C.A."/>
            <person name="Ferrarezi J.A."/>
            <person name="Labate C.A."/>
        </authorList>
    </citation>
    <scope>NUCLEOTIDE SEQUENCE</scope>
    <source>
        <strain evidence="2">MF-1</strain>
    </source>
</reference>
<feature type="compositionally biased region" description="Basic and acidic residues" evidence="1">
    <location>
        <begin position="141"/>
        <end position="157"/>
    </location>
</feature>
<dbReference type="EMBL" id="AVOT02048878">
    <property type="protein sequence ID" value="MBW0544070.1"/>
    <property type="molecule type" value="Genomic_DNA"/>
</dbReference>
<feature type="region of interest" description="Disordered" evidence="1">
    <location>
        <begin position="141"/>
        <end position="193"/>
    </location>
</feature>
<feature type="region of interest" description="Disordered" evidence="1">
    <location>
        <begin position="1"/>
        <end position="52"/>
    </location>
</feature>
<evidence type="ECO:0000256" key="1">
    <source>
        <dbReference type="SAM" id="MobiDB-lite"/>
    </source>
</evidence>
<dbReference type="AlphaFoldDB" id="A0A9Q3FUE3"/>
<proteinExistence type="predicted"/>
<gene>
    <name evidence="2" type="ORF">O181_083785</name>
</gene>
<keyword evidence="3" id="KW-1185">Reference proteome</keyword>